<gene>
    <name evidence="1" type="ORF">JFN94_10470</name>
</gene>
<dbReference type="KEGG" id="bann:JFN94_10470"/>
<dbReference type="RefSeq" id="WP_199568460.1">
    <property type="nucleotide sequence ID" value="NZ_CP066769.1"/>
</dbReference>
<protein>
    <submittedName>
        <fullName evidence="1">Uncharacterized protein</fullName>
    </submittedName>
</protein>
<evidence type="ECO:0000313" key="2">
    <source>
        <dbReference type="Proteomes" id="UP000596205"/>
    </source>
</evidence>
<reference evidence="1 2" key="1">
    <citation type="submission" date="2020-12" db="EMBL/GenBank/DDBJ databases">
        <title>Complete genome sequence of Burkholderia anthina BJQ0011.</title>
        <authorList>
            <person name="Xu Y."/>
        </authorList>
    </citation>
    <scope>NUCLEOTIDE SEQUENCE [LARGE SCALE GENOMIC DNA]</scope>
    <source>
        <strain evidence="1 2">BJQ0011</strain>
    </source>
</reference>
<sequence length="65" mass="7377">MDLESVGKKSLNEVAALLAQGHEVISAERKKQGDEYVMIEGYPIELELRIAKNDKKFKISQLPEF</sequence>
<evidence type="ECO:0000313" key="1">
    <source>
        <dbReference type="EMBL" id="QQK01528.1"/>
    </source>
</evidence>
<dbReference type="EMBL" id="CP066769">
    <property type="protein sequence ID" value="QQK01528.1"/>
    <property type="molecule type" value="Genomic_DNA"/>
</dbReference>
<dbReference type="AlphaFoldDB" id="A0A7T6VCR5"/>
<name>A0A7T6VCR5_9BURK</name>
<dbReference type="Proteomes" id="UP000596205">
    <property type="component" value="Chromosome 1"/>
</dbReference>
<accession>A0A7T6VCR5</accession>
<organism evidence="1 2">
    <name type="scientific">Burkholderia anthina</name>
    <dbReference type="NCBI Taxonomy" id="179879"/>
    <lineage>
        <taxon>Bacteria</taxon>
        <taxon>Pseudomonadati</taxon>
        <taxon>Pseudomonadota</taxon>
        <taxon>Betaproteobacteria</taxon>
        <taxon>Burkholderiales</taxon>
        <taxon>Burkholderiaceae</taxon>
        <taxon>Burkholderia</taxon>
        <taxon>Burkholderia cepacia complex</taxon>
    </lineage>
</organism>
<proteinExistence type="predicted"/>